<dbReference type="GO" id="GO:0005524">
    <property type="term" value="F:ATP binding"/>
    <property type="evidence" value="ECO:0007669"/>
    <property type="project" value="UniProtKB-KW"/>
</dbReference>
<reference evidence="6" key="1">
    <citation type="submission" date="2025-08" db="UniProtKB">
        <authorList>
            <consortium name="Ensembl"/>
        </authorList>
    </citation>
    <scope>IDENTIFICATION</scope>
</reference>
<dbReference type="AlphaFoldDB" id="A0A667INT8"/>
<keyword evidence="2" id="KW-0547">Nucleotide-binding</keyword>
<proteinExistence type="predicted"/>
<protein>
    <submittedName>
        <fullName evidence="6">Uncharacterized protein</fullName>
    </submittedName>
</protein>
<reference evidence="6" key="2">
    <citation type="submission" date="2025-09" db="UniProtKB">
        <authorList>
            <consortium name="Ensembl"/>
        </authorList>
    </citation>
    <scope>IDENTIFICATION</scope>
</reference>
<feature type="signal peptide" evidence="5">
    <location>
        <begin position="1"/>
        <end position="24"/>
    </location>
</feature>
<keyword evidence="7" id="KW-1185">Reference proteome</keyword>
<dbReference type="PANTHER" id="PTHR10760">
    <property type="entry name" value="TORSIN"/>
    <property type="match status" value="1"/>
</dbReference>
<evidence type="ECO:0000256" key="5">
    <source>
        <dbReference type="SAM" id="SignalP"/>
    </source>
</evidence>
<keyword evidence="1 5" id="KW-0732">Signal</keyword>
<dbReference type="Ensembl" id="ENSLCNT00005038291.1">
    <property type="protein sequence ID" value="ENSLCNP00005034317.1"/>
    <property type="gene ID" value="ENSLCNG00005022308.1"/>
</dbReference>
<dbReference type="Proteomes" id="UP000472241">
    <property type="component" value="Unplaced"/>
</dbReference>
<feature type="chain" id="PRO_5025506799" evidence="5">
    <location>
        <begin position="25"/>
        <end position="244"/>
    </location>
</feature>
<name>A0A667INT8_LYNCA</name>
<organism evidence="6 7">
    <name type="scientific">Lynx canadensis</name>
    <name type="common">Canada lynx</name>
    <name type="synonym">Felis canadensis</name>
    <dbReference type="NCBI Taxonomy" id="61383"/>
    <lineage>
        <taxon>Eukaryota</taxon>
        <taxon>Metazoa</taxon>
        <taxon>Chordata</taxon>
        <taxon>Craniata</taxon>
        <taxon>Vertebrata</taxon>
        <taxon>Euteleostomi</taxon>
        <taxon>Mammalia</taxon>
        <taxon>Eutheria</taxon>
        <taxon>Laurasiatheria</taxon>
        <taxon>Carnivora</taxon>
        <taxon>Feliformia</taxon>
        <taxon>Felidae</taxon>
        <taxon>Felinae</taxon>
        <taxon>Lynx</taxon>
    </lineage>
</organism>
<keyword evidence="4" id="KW-0325">Glycoprotein</keyword>
<evidence type="ECO:0000256" key="2">
    <source>
        <dbReference type="ARBA" id="ARBA00022741"/>
    </source>
</evidence>
<evidence type="ECO:0000313" key="6">
    <source>
        <dbReference type="Ensembl" id="ENSLCNP00005034317.1"/>
    </source>
</evidence>
<sequence>IEMLKWGSAGPGGSFLRLLGLVSATIAAGDLTPLHCLLGAFCKCHCQPSFQGLERDLTQHLAGAPAVKAPKVFAQDPAPDQATGPLPAGLDRHWQVLCPLPAGALPSSGVASAARSRAPLFPAIHFPHPSPMEHHEKDLKSWVQGNLTACSHSPFLLDEMDKLLPTSSILSERLGKSITFYKTGNAESSIFLVINLPGIFRGRYLQSRRVFNNEAAYPLYYRCAFSKFQIIILLVLLFERTLAQ</sequence>
<evidence type="ECO:0000256" key="1">
    <source>
        <dbReference type="ARBA" id="ARBA00022729"/>
    </source>
</evidence>
<dbReference type="InterPro" id="IPR010448">
    <property type="entry name" value="Torsin"/>
</dbReference>
<dbReference type="GO" id="GO:0005788">
    <property type="term" value="C:endoplasmic reticulum lumen"/>
    <property type="evidence" value="ECO:0007669"/>
    <property type="project" value="TreeGrafter"/>
</dbReference>
<dbReference type="GO" id="GO:0005635">
    <property type="term" value="C:nuclear envelope"/>
    <property type="evidence" value="ECO:0007669"/>
    <property type="project" value="TreeGrafter"/>
</dbReference>
<accession>A0A667INT8</accession>
<keyword evidence="3" id="KW-0067">ATP-binding</keyword>
<dbReference type="PANTHER" id="PTHR10760:SF4">
    <property type="entry name" value="TORSIN-2A"/>
    <property type="match status" value="1"/>
</dbReference>
<evidence type="ECO:0000313" key="7">
    <source>
        <dbReference type="Proteomes" id="UP000472241"/>
    </source>
</evidence>
<dbReference type="GO" id="GO:0016887">
    <property type="term" value="F:ATP hydrolysis activity"/>
    <property type="evidence" value="ECO:0007669"/>
    <property type="project" value="InterPro"/>
</dbReference>
<evidence type="ECO:0000256" key="4">
    <source>
        <dbReference type="ARBA" id="ARBA00023180"/>
    </source>
</evidence>
<evidence type="ECO:0000256" key="3">
    <source>
        <dbReference type="ARBA" id="ARBA00022840"/>
    </source>
</evidence>